<dbReference type="Proteomes" id="UP000053244">
    <property type="component" value="Unassembled WGS sequence"/>
</dbReference>
<feature type="domain" description="ABC transmembrane type-1" evidence="7">
    <location>
        <begin position="33"/>
        <end position="313"/>
    </location>
</feature>
<dbReference type="Gene3D" id="1.20.1560.10">
    <property type="entry name" value="ABC transporter type 1, transmembrane domain"/>
    <property type="match status" value="1"/>
</dbReference>
<reference evidence="8 9" key="1">
    <citation type="submission" date="2015-10" db="EMBL/GenBank/DDBJ databases">
        <authorList>
            <person name="Gilbert D.G."/>
        </authorList>
    </citation>
    <scope>NUCLEOTIDE SEQUENCE [LARGE SCALE GENOMIC DNA]</scope>
    <source>
        <strain evidence="8 9">NRRL B-16712</strain>
    </source>
</reference>
<dbReference type="AlphaFoldDB" id="A0A0X3UVI8"/>
<evidence type="ECO:0000313" key="9">
    <source>
        <dbReference type="Proteomes" id="UP000053244"/>
    </source>
</evidence>
<feature type="transmembrane region" description="Helical" evidence="5">
    <location>
        <begin position="30"/>
        <end position="49"/>
    </location>
</feature>
<name>A0A0X3UVI8_9ACTN</name>
<evidence type="ECO:0000259" key="7">
    <source>
        <dbReference type="PROSITE" id="PS50929"/>
    </source>
</evidence>
<dbReference type="InterPro" id="IPR036640">
    <property type="entry name" value="ABC1_TM_sf"/>
</dbReference>
<comment type="subcellular location">
    <subcellularLocation>
        <location evidence="1">Cell membrane</location>
        <topology evidence="1">Multi-pass membrane protein</topology>
    </subcellularLocation>
</comment>
<feature type="domain" description="ABC transporter" evidence="6">
    <location>
        <begin position="303"/>
        <end position="557"/>
    </location>
</feature>
<dbReference type="GO" id="GO:0015421">
    <property type="term" value="F:ABC-type oligopeptide transporter activity"/>
    <property type="evidence" value="ECO:0007669"/>
    <property type="project" value="TreeGrafter"/>
</dbReference>
<dbReference type="PROSITE" id="PS50893">
    <property type="entry name" value="ABC_TRANSPORTER_2"/>
    <property type="match status" value="1"/>
</dbReference>
<protein>
    <submittedName>
        <fullName evidence="8">Multidrug ABC transporter permease</fullName>
    </submittedName>
</protein>
<organism evidence="8 9">
    <name type="scientific">Actinoplanes awajinensis subsp. mycoplanecinus</name>
    <dbReference type="NCBI Taxonomy" id="135947"/>
    <lineage>
        <taxon>Bacteria</taxon>
        <taxon>Bacillati</taxon>
        <taxon>Actinomycetota</taxon>
        <taxon>Actinomycetes</taxon>
        <taxon>Micromonosporales</taxon>
        <taxon>Micromonosporaceae</taxon>
        <taxon>Actinoplanes</taxon>
    </lineage>
</organism>
<dbReference type="Gene3D" id="3.40.50.300">
    <property type="entry name" value="P-loop containing nucleotide triphosphate hydrolases"/>
    <property type="match status" value="1"/>
</dbReference>
<keyword evidence="2 5" id="KW-0812">Transmembrane</keyword>
<dbReference type="SUPFAM" id="SSF90123">
    <property type="entry name" value="ABC transporter transmembrane region"/>
    <property type="match status" value="1"/>
</dbReference>
<evidence type="ECO:0000256" key="5">
    <source>
        <dbReference type="SAM" id="Phobius"/>
    </source>
</evidence>
<evidence type="ECO:0000256" key="2">
    <source>
        <dbReference type="ARBA" id="ARBA00022692"/>
    </source>
</evidence>
<dbReference type="GO" id="GO:0005886">
    <property type="term" value="C:plasma membrane"/>
    <property type="evidence" value="ECO:0007669"/>
    <property type="project" value="UniProtKB-SubCell"/>
</dbReference>
<keyword evidence="3 5" id="KW-1133">Transmembrane helix</keyword>
<evidence type="ECO:0000256" key="3">
    <source>
        <dbReference type="ARBA" id="ARBA00022989"/>
    </source>
</evidence>
<dbReference type="InterPro" id="IPR003439">
    <property type="entry name" value="ABC_transporter-like_ATP-bd"/>
</dbReference>
<dbReference type="InterPro" id="IPR011527">
    <property type="entry name" value="ABC1_TM_dom"/>
</dbReference>
<dbReference type="Pfam" id="PF00005">
    <property type="entry name" value="ABC_tran"/>
    <property type="match status" value="1"/>
</dbReference>
<evidence type="ECO:0000313" key="8">
    <source>
        <dbReference type="EMBL" id="KUL36573.1"/>
    </source>
</evidence>
<dbReference type="SUPFAM" id="SSF52540">
    <property type="entry name" value="P-loop containing nucleoside triphosphate hydrolases"/>
    <property type="match status" value="1"/>
</dbReference>
<keyword evidence="9" id="KW-1185">Reference proteome</keyword>
<dbReference type="PROSITE" id="PS50929">
    <property type="entry name" value="ABC_TM1F"/>
    <property type="match status" value="1"/>
</dbReference>
<feature type="transmembrane region" description="Helical" evidence="5">
    <location>
        <begin position="284"/>
        <end position="301"/>
    </location>
</feature>
<feature type="transmembrane region" description="Helical" evidence="5">
    <location>
        <begin position="69"/>
        <end position="87"/>
    </location>
</feature>
<dbReference type="PROSITE" id="PS00211">
    <property type="entry name" value="ABC_TRANSPORTER_1"/>
    <property type="match status" value="1"/>
</dbReference>
<evidence type="ECO:0000256" key="1">
    <source>
        <dbReference type="ARBA" id="ARBA00004651"/>
    </source>
</evidence>
<proteinExistence type="predicted"/>
<dbReference type="InterPro" id="IPR017871">
    <property type="entry name" value="ABC_transporter-like_CS"/>
</dbReference>
<comment type="caution">
    <text evidence="8">The sequence shown here is derived from an EMBL/GenBank/DDBJ whole genome shotgun (WGS) entry which is preliminary data.</text>
</comment>
<evidence type="ECO:0000256" key="4">
    <source>
        <dbReference type="ARBA" id="ARBA00023136"/>
    </source>
</evidence>
<feature type="transmembrane region" description="Helical" evidence="5">
    <location>
        <begin position="259"/>
        <end position="278"/>
    </location>
</feature>
<dbReference type="EMBL" id="LLZH01000085">
    <property type="protein sequence ID" value="KUL36573.1"/>
    <property type="molecule type" value="Genomic_DNA"/>
</dbReference>
<dbReference type="GO" id="GO:0005524">
    <property type="term" value="F:ATP binding"/>
    <property type="evidence" value="ECO:0007669"/>
    <property type="project" value="InterPro"/>
</dbReference>
<dbReference type="RefSeq" id="WP_067688486.1">
    <property type="nucleotide sequence ID" value="NZ_LLZH01000085.1"/>
</dbReference>
<gene>
    <name evidence="8" type="ORF">ADL15_12025</name>
</gene>
<evidence type="ECO:0000259" key="6">
    <source>
        <dbReference type="PROSITE" id="PS50893"/>
    </source>
</evidence>
<dbReference type="GO" id="GO:0016887">
    <property type="term" value="F:ATP hydrolysis activity"/>
    <property type="evidence" value="ECO:0007669"/>
    <property type="project" value="InterPro"/>
</dbReference>
<accession>A0A0X3UVI8</accession>
<dbReference type="InterPro" id="IPR027417">
    <property type="entry name" value="P-loop_NTPase"/>
</dbReference>
<dbReference type="PANTHER" id="PTHR43394">
    <property type="entry name" value="ATP-DEPENDENT PERMEASE MDL1, MITOCHONDRIAL"/>
    <property type="match status" value="1"/>
</dbReference>
<keyword evidence="4 5" id="KW-0472">Membrane</keyword>
<sequence>MRRLPVADPGLPDARSATHYLSWLVRRSRMTIVTAIALAVAWMGCQSLVPAMVGRAIDAAAQERGRALLGWGLALFVVGVLQALTGITRHRFAVVNWLGAGFRTVQVTVRQANRLGSSLPGRLEAGEVVAIGTSDINHIGGAVDVAARGTGALIAVTTVTVLLLHTSVPLGLVVLVGVPALMIVAGGLIRPLHRRQQAYREQQGRLTGQAADLVTGLRVLRGVGGEAVMVARYRAQSQALRAAGVRTAAVESLLEAAQVLLPGTFLVLVTWLGSRLAADGRITVGQLVSFYAYAAFLVAPLRQLTDSIDKLTRGHVSARRVVAMLGMAGELPDPPGAPADPDGELADPASGVRVPPGLLTAIVAEDPADAARLADRLGRYAEGATLGGVPLSELPLAMVRKRILVAENEARLFSGRLRTDLDPERSGRLTEALDAAAAQDIVDGLPRGLDSVVAGRGRSFSGGQQQRLRLARALVADPEILILVEPTNAVDAHTEVRIAERIRAVRAGRTTVVCTSSPLVLGHADRVLYLERGRVTAAGTHRELLAGAPGYARVVLRGDAS</sequence>
<feature type="transmembrane region" description="Helical" evidence="5">
    <location>
        <begin position="170"/>
        <end position="189"/>
    </location>
</feature>
<dbReference type="OrthoDB" id="4966664at2"/>
<dbReference type="PANTHER" id="PTHR43394:SF1">
    <property type="entry name" value="ATP-BINDING CASSETTE SUB-FAMILY B MEMBER 10, MITOCHONDRIAL"/>
    <property type="match status" value="1"/>
</dbReference>
<dbReference type="Pfam" id="PF00664">
    <property type="entry name" value="ABC_membrane"/>
    <property type="match status" value="1"/>
</dbReference>
<dbReference type="InterPro" id="IPR039421">
    <property type="entry name" value="Type_1_exporter"/>
</dbReference>